<dbReference type="PROSITE" id="PS51388">
    <property type="entry name" value="GED"/>
    <property type="match status" value="1"/>
</dbReference>
<feature type="region of interest" description="Disordered" evidence="1">
    <location>
        <begin position="319"/>
        <end position="364"/>
    </location>
</feature>
<proteinExistence type="predicted"/>
<feature type="compositionally biased region" description="Polar residues" evidence="1">
    <location>
        <begin position="509"/>
        <end position="529"/>
    </location>
</feature>
<keyword evidence="4" id="KW-1185">Reference proteome</keyword>
<comment type="caution">
    <text evidence="3">The sequence shown here is derived from an EMBL/GenBank/DDBJ whole genome shotgun (WGS) entry which is preliminary data.</text>
</comment>
<accession>A0ABQ0GCE9</accession>
<dbReference type="GeneID" id="98176366"/>
<feature type="compositionally biased region" description="Polar residues" evidence="1">
    <location>
        <begin position="470"/>
        <end position="485"/>
    </location>
</feature>
<reference evidence="3 4" key="1">
    <citation type="submission" date="2024-09" db="EMBL/GenBank/DDBJ databases">
        <title>Itraconazole resistance in Madurella fahalii resulting from another homologue of gene encoding cytochrome P450 14-alpha sterol demethylase (CYP51).</title>
        <authorList>
            <person name="Yoshioka I."/>
            <person name="Fahal A.H."/>
            <person name="Kaneko S."/>
            <person name="Yaguchi T."/>
        </authorList>
    </citation>
    <scope>NUCLEOTIDE SEQUENCE [LARGE SCALE GENOMIC DNA]</scope>
    <source>
        <strain evidence="3 4">IFM 68171</strain>
    </source>
</reference>
<feature type="region of interest" description="Disordered" evidence="1">
    <location>
        <begin position="453"/>
        <end position="612"/>
    </location>
</feature>
<evidence type="ECO:0000313" key="3">
    <source>
        <dbReference type="EMBL" id="GAB1315413.1"/>
    </source>
</evidence>
<protein>
    <recommendedName>
        <fullName evidence="2">GED domain-containing protein</fullName>
    </recommendedName>
</protein>
<feature type="compositionally biased region" description="Polar residues" evidence="1">
    <location>
        <begin position="555"/>
        <end position="596"/>
    </location>
</feature>
<dbReference type="RefSeq" id="XP_070917144.1">
    <property type="nucleotide sequence ID" value="XM_071061043.1"/>
</dbReference>
<dbReference type="EMBL" id="BAAFSV010000003">
    <property type="protein sequence ID" value="GAB1315413.1"/>
    <property type="molecule type" value="Genomic_DNA"/>
</dbReference>
<feature type="compositionally biased region" description="Polar residues" evidence="1">
    <location>
        <begin position="381"/>
        <end position="391"/>
    </location>
</feature>
<feature type="region of interest" description="Disordered" evidence="1">
    <location>
        <begin position="377"/>
        <end position="398"/>
    </location>
</feature>
<name>A0ABQ0GCE9_9PEZI</name>
<gene>
    <name evidence="3" type="ORF">MFIFM68171_05623</name>
</gene>
<sequence>MTTKGARYRIEWDKTDATEALGKEDKRDEDFPEYLQEFIIEYNVPDPEPKPEWELNAELQSQASHNQGKEFPGEANGELALQLFREQAAPWQDIASMHLKQALKVTKQFVEQAFIHVIGGDVTTLEAVLSGCVDPFFEEKEEVLQAKLREVLVPYTNGYGLPLENEFRERMDKRTLRRLAGQLSERLEQQHPELFKVNLSQHLTRHRIEQAIIDSEESKSDEFGTRKVIDMMMTYYDLSLRTFLDNVINLAVESCLVCDIPTILTPRKVNAMSADRMKELASESEEVQRQRLDLQNEVRILTEGLRKCQRHKPRELAGLLPARSRQHPGAGSGQTPSDTRAVTPSRSPIQAGDPTPTPSLATNTNNQVSSALLTPVPARPAQTSPMPSLFSTAPAPDPPRTGLFAHLADKIPGSVKPPTPLFCPPPASKSAPGTSLFGDATVTTGGGLFGGSSNAAASGPGPGPASGTSLFGSVNKTQDSNTGTARSGGGLFGSSSNATASGPGPGPASATSLFGSANKIQDSNNTGTARNGGGLFGSSSNAAAPGPGPASGSSLFGTANKASDSNGTGTARSGGSLSFTSQPAARSIFSSSKATDNSIGGTGNNNNGRSGA</sequence>
<feature type="compositionally biased region" description="Polar residues" evidence="1">
    <location>
        <begin position="333"/>
        <end position="348"/>
    </location>
</feature>
<dbReference type="InterPro" id="IPR020850">
    <property type="entry name" value="GED_dom"/>
</dbReference>
<feature type="compositionally biased region" description="Low complexity" evidence="1">
    <location>
        <begin position="537"/>
        <end position="554"/>
    </location>
</feature>
<feature type="domain" description="GED" evidence="2">
    <location>
        <begin position="225"/>
        <end position="316"/>
    </location>
</feature>
<dbReference type="Proteomes" id="UP001628179">
    <property type="component" value="Unassembled WGS sequence"/>
</dbReference>
<evidence type="ECO:0000259" key="2">
    <source>
        <dbReference type="PROSITE" id="PS51388"/>
    </source>
</evidence>
<evidence type="ECO:0000256" key="1">
    <source>
        <dbReference type="SAM" id="MobiDB-lite"/>
    </source>
</evidence>
<evidence type="ECO:0000313" key="4">
    <source>
        <dbReference type="Proteomes" id="UP001628179"/>
    </source>
</evidence>
<feature type="compositionally biased region" description="Low complexity" evidence="1">
    <location>
        <begin position="453"/>
        <end position="469"/>
    </location>
</feature>
<organism evidence="3 4">
    <name type="scientific">Madurella fahalii</name>
    <dbReference type="NCBI Taxonomy" id="1157608"/>
    <lineage>
        <taxon>Eukaryota</taxon>
        <taxon>Fungi</taxon>
        <taxon>Dikarya</taxon>
        <taxon>Ascomycota</taxon>
        <taxon>Pezizomycotina</taxon>
        <taxon>Sordariomycetes</taxon>
        <taxon>Sordariomycetidae</taxon>
        <taxon>Sordariales</taxon>
        <taxon>Sordariales incertae sedis</taxon>
        <taxon>Madurella</taxon>
    </lineage>
</organism>